<feature type="region of interest" description="Disordered" evidence="1">
    <location>
        <begin position="80"/>
        <end position="138"/>
    </location>
</feature>
<organism evidence="3 4">
    <name type="scientific">Panaeolus cyanescens</name>
    <dbReference type="NCBI Taxonomy" id="181874"/>
    <lineage>
        <taxon>Eukaryota</taxon>
        <taxon>Fungi</taxon>
        <taxon>Dikarya</taxon>
        <taxon>Basidiomycota</taxon>
        <taxon>Agaricomycotina</taxon>
        <taxon>Agaricomycetes</taxon>
        <taxon>Agaricomycetidae</taxon>
        <taxon>Agaricales</taxon>
        <taxon>Agaricineae</taxon>
        <taxon>Galeropsidaceae</taxon>
        <taxon>Panaeolus</taxon>
    </lineage>
</organism>
<dbReference type="GO" id="GO:0030687">
    <property type="term" value="C:preribosome, large subunit precursor"/>
    <property type="evidence" value="ECO:0007669"/>
    <property type="project" value="TreeGrafter"/>
</dbReference>
<dbReference type="OrthoDB" id="4087970at2759"/>
<dbReference type="PANTHER" id="PTHR28219">
    <property type="entry name" value="UPF0642 PROTEIN YBL028C"/>
    <property type="match status" value="1"/>
</dbReference>
<protein>
    <recommendedName>
        <fullName evidence="2">DUF2423 domain-containing protein</fullName>
    </recommendedName>
</protein>
<dbReference type="PANTHER" id="PTHR28219:SF1">
    <property type="entry name" value="UPF0642 PROTEIN YBL028C"/>
    <property type="match status" value="1"/>
</dbReference>
<keyword evidence="4" id="KW-1185">Reference proteome</keyword>
<dbReference type="AlphaFoldDB" id="A0A409W1Z3"/>
<feature type="domain" description="DUF2423" evidence="2">
    <location>
        <begin position="1"/>
        <end position="44"/>
    </location>
</feature>
<evidence type="ECO:0000259" key="2">
    <source>
        <dbReference type="Pfam" id="PF10338"/>
    </source>
</evidence>
<dbReference type="Pfam" id="PF10338">
    <property type="entry name" value="YBL028C_N"/>
    <property type="match status" value="1"/>
</dbReference>
<comment type="caution">
    <text evidence="3">The sequence shown here is derived from an EMBL/GenBank/DDBJ whole genome shotgun (WGS) entry which is preliminary data.</text>
</comment>
<name>A0A409W1Z3_9AGAR</name>
<gene>
    <name evidence="3" type="ORF">CVT24_004827</name>
</gene>
<dbReference type="STRING" id="181874.A0A409W1Z3"/>
<evidence type="ECO:0000256" key="1">
    <source>
        <dbReference type="SAM" id="MobiDB-lite"/>
    </source>
</evidence>
<proteinExistence type="predicted"/>
<evidence type="ECO:0000313" key="3">
    <source>
        <dbReference type="EMBL" id="PPQ72521.1"/>
    </source>
</evidence>
<dbReference type="EMBL" id="NHTK01005865">
    <property type="protein sequence ID" value="PPQ72521.1"/>
    <property type="molecule type" value="Genomic_DNA"/>
</dbReference>
<accession>A0A409W1Z3</accession>
<feature type="compositionally biased region" description="Polar residues" evidence="1">
    <location>
        <begin position="85"/>
        <end position="96"/>
    </location>
</feature>
<dbReference type="InParanoid" id="A0A409W1Z3"/>
<sequence length="138" mass="15573">MAKSLRSKTKRAFRSKKRETGVYAAAAAARLNRLNTKLLQTTKKDAQGDEIFDDEQSQADAPVDTNCIFMYITLVDSMTVDSEHSQQPQRVSTHGPRNSRREEWRKSKGLPARNAPNGMNRQGGVAARRKAGRSKRRR</sequence>
<feature type="compositionally biased region" description="Basic residues" evidence="1">
    <location>
        <begin position="127"/>
        <end position="138"/>
    </location>
</feature>
<dbReference type="InterPro" id="IPR019434">
    <property type="entry name" value="DUF2423"/>
</dbReference>
<reference evidence="3 4" key="1">
    <citation type="journal article" date="2018" name="Evol. Lett.">
        <title>Horizontal gene cluster transfer increased hallucinogenic mushroom diversity.</title>
        <authorList>
            <person name="Reynolds H.T."/>
            <person name="Vijayakumar V."/>
            <person name="Gluck-Thaler E."/>
            <person name="Korotkin H.B."/>
            <person name="Matheny P.B."/>
            <person name="Slot J.C."/>
        </authorList>
    </citation>
    <scope>NUCLEOTIDE SEQUENCE [LARGE SCALE GENOMIC DNA]</scope>
    <source>
        <strain evidence="3 4">2629</strain>
    </source>
</reference>
<dbReference type="Proteomes" id="UP000284842">
    <property type="component" value="Unassembled WGS sequence"/>
</dbReference>
<evidence type="ECO:0000313" key="4">
    <source>
        <dbReference type="Proteomes" id="UP000284842"/>
    </source>
</evidence>